<dbReference type="PANTHER" id="PTHR42837:SF2">
    <property type="entry name" value="MEMBRANE METALLOPROTEASE ARASP2, CHLOROPLASTIC-RELATED"/>
    <property type="match status" value="1"/>
</dbReference>
<protein>
    <recommendedName>
        <fullName evidence="13">Peptidase M50 domain-containing protein</fullName>
    </recommendedName>
</protein>
<evidence type="ECO:0000256" key="10">
    <source>
        <dbReference type="ARBA" id="ARBA00023136"/>
    </source>
</evidence>
<evidence type="ECO:0000256" key="4">
    <source>
        <dbReference type="ARBA" id="ARBA00022670"/>
    </source>
</evidence>
<keyword evidence="15" id="KW-1185">Reference proteome</keyword>
<keyword evidence="8 12" id="KW-1133">Transmembrane helix</keyword>
<evidence type="ECO:0000256" key="7">
    <source>
        <dbReference type="ARBA" id="ARBA00022833"/>
    </source>
</evidence>
<accession>A0ABQ6HR75</accession>
<keyword evidence="6" id="KW-0378">Hydrolase</keyword>
<feature type="compositionally biased region" description="Low complexity" evidence="11">
    <location>
        <begin position="125"/>
        <end position="139"/>
    </location>
</feature>
<reference evidence="15" key="1">
    <citation type="journal article" date="2019" name="Int. J. Syst. Evol. Microbiol.">
        <title>The Global Catalogue of Microorganisms (GCM) 10K type strain sequencing project: providing services to taxonomists for standard genome sequencing and annotation.</title>
        <authorList>
            <consortium name="The Broad Institute Genomics Platform"/>
            <consortium name="The Broad Institute Genome Sequencing Center for Infectious Disease"/>
            <person name="Wu L."/>
            <person name="Ma J."/>
        </authorList>
    </citation>
    <scope>NUCLEOTIDE SEQUENCE [LARGE SCALE GENOMIC DNA]</scope>
    <source>
        <strain evidence="15">NBRC 105830</strain>
    </source>
</reference>
<keyword evidence="7" id="KW-0862">Zinc</keyword>
<evidence type="ECO:0000256" key="5">
    <source>
        <dbReference type="ARBA" id="ARBA00022692"/>
    </source>
</evidence>
<keyword evidence="9" id="KW-0482">Metalloprotease</keyword>
<evidence type="ECO:0000313" key="15">
    <source>
        <dbReference type="Proteomes" id="UP001157109"/>
    </source>
</evidence>
<evidence type="ECO:0000256" key="3">
    <source>
        <dbReference type="ARBA" id="ARBA00007931"/>
    </source>
</evidence>
<keyword evidence="4" id="KW-0645">Protease</keyword>
<name>A0ABQ6HR75_9MICO</name>
<keyword evidence="10 12" id="KW-0472">Membrane</keyword>
<feature type="domain" description="Peptidase M50" evidence="13">
    <location>
        <begin position="5"/>
        <end position="115"/>
    </location>
</feature>
<keyword evidence="5 12" id="KW-0812">Transmembrane</keyword>
<organism evidence="14 15">
    <name type="scientific">Arsenicicoccus piscis</name>
    <dbReference type="NCBI Taxonomy" id="673954"/>
    <lineage>
        <taxon>Bacteria</taxon>
        <taxon>Bacillati</taxon>
        <taxon>Actinomycetota</taxon>
        <taxon>Actinomycetes</taxon>
        <taxon>Micrococcales</taxon>
        <taxon>Intrasporangiaceae</taxon>
        <taxon>Arsenicicoccus</taxon>
    </lineage>
</organism>
<evidence type="ECO:0000256" key="8">
    <source>
        <dbReference type="ARBA" id="ARBA00022989"/>
    </source>
</evidence>
<dbReference type="Pfam" id="PF02163">
    <property type="entry name" value="Peptidase_M50"/>
    <property type="match status" value="1"/>
</dbReference>
<evidence type="ECO:0000256" key="1">
    <source>
        <dbReference type="ARBA" id="ARBA00001947"/>
    </source>
</evidence>
<dbReference type="PANTHER" id="PTHR42837">
    <property type="entry name" value="REGULATOR OF SIGMA-E PROTEASE RSEP"/>
    <property type="match status" value="1"/>
</dbReference>
<feature type="region of interest" description="Disordered" evidence="11">
    <location>
        <begin position="125"/>
        <end position="164"/>
    </location>
</feature>
<evidence type="ECO:0000256" key="2">
    <source>
        <dbReference type="ARBA" id="ARBA00004141"/>
    </source>
</evidence>
<proteinExistence type="inferred from homology"/>
<comment type="cofactor">
    <cofactor evidence="1">
        <name>Zn(2+)</name>
        <dbReference type="ChEBI" id="CHEBI:29105"/>
    </cofactor>
</comment>
<dbReference type="Proteomes" id="UP001157109">
    <property type="component" value="Unassembled WGS sequence"/>
</dbReference>
<evidence type="ECO:0000313" key="14">
    <source>
        <dbReference type="EMBL" id="GMA20168.1"/>
    </source>
</evidence>
<evidence type="ECO:0000256" key="9">
    <source>
        <dbReference type="ARBA" id="ARBA00023049"/>
    </source>
</evidence>
<gene>
    <name evidence="14" type="ORF">GCM10025862_21890</name>
</gene>
<sequence length="164" mass="16793">MVASQGETEYGVKAIPLGGFVSMVGMYPPKPGESISEAPTSRWSALIDDARAQGQAEIEPGDEDRVFYRLAWWKKLIVMAGGPTVNLIIATLLLGGIVTLYGSPTEVGAKVGSVVECVRPATSTAASTAPCTASDTPAPGAVGGSSPVTWCGPSTAPPSTRRAS</sequence>
<dbReference type="InterPro" id="IPR004387">
    <property type="entry name" value="Pept_M50_Zn"/>
</dbReference>
<dbReference type="EMBL" id="BSUJ01000001">
    <property type="protein sequence ID" value="GMA20168.1"/>
    <property type="molecule type" value="Genomic_DNA"/>
</dbReference>
<evidence type="ECO:0000256" key="11">
    <source>
        <dbReference type="SAM" id="MobiDB-lite"/>
    </source>
</evidence>
<dbReference type="InterPro" id="IPR008915">
    <property type="entry name" value="Peptidase_M50"/>
</dbReference>
<evidence type="ECO:0000256" key="6">
    <source>
        <dbReference type="ARBA" id="ARBA00022801"/>
    </source>
</evidence>
<feature type="transmembrane region" description="Helical" evidence="12">
    <location>
        <begin position="76"/>
        <end position="101"/>
    </location>
</feature>
<evidence type="ECO:0000259" key="13">
    <source>
        <dbReference type="Pfam" id="PF02163"/>
    </source>
</evidence>
<comment type="similarity">
    <text evidence="3">Belongs to the peptidase M50B family.</text>
</comment>
<evidence type="ECO:0000256" key="12">
    <source>
        <dbReference type="SAM" id="Phobius"/>
    </source>
</evidence>
<comment type="caution">
    <text evidence="14">The sequence shown here is derived from an EMBL/GenBank/DDBJ whole genome shotgun (WGS) entry which is preliminary data.</text>
</comment>
<comment type="subcellular location">
    <subcellularLocation>
        <location evidence="2">Membrane</location>
        <topology evidence="2">Multi-pass membrane protein</topology>
    </subcellularLocation>
</comment>